<keyword evidence="1" id="KW-1133">Transmembrane helix</keyword>
<feature type="transmembrane region" description="Helical" evidence="1">
    <location>
        <begin position="45"/>
        <end position="63"/>
    </location>
</feature>
<gene>
    <name evidence="3" type="ORF">GRI38_03920</name>
</gene>
<proteinExistence type="predicted"/>
<dbReference type="OrthoDB" id="9809788at2"/>
<organism evidence="3 4">
    <name type="scientific">Parapontixanthobacter aurantiacus</name>
    <dbReference type="NCBI Taxonomy" id="1463599"/>
    <lineage>
        <taxon>Bacteria</taxon>
        <taxon>Pseudomonadati</taxon>
        <taxon>Pseudomonadota</taxon>
        <taxon>Alphaproteobacteria</taxon>
        <taxon>Sphingomonadales</taxon>
        <taxon>Erythrobacteraceae</taxon>
        <taxon>Parapontixanthobacter</taxon>
    </lineage>
</organism>
<reference evidence="3 4" key="1">
    <citation type="submission" date="2019-12" db="EMBL/GenBank/DDBJ databases">
        <title>Genomic-based taxomic classification of the family Erythrobacteraceae.</title>
        <authorList>
            <person name="Xu L."/>
        </authorList>
    </citation>
    <scope>NUCLEOTIDE SEQUENCE [LARGE SCALE GENOMIC DNA]</scope>
    <source>
        <strain evidence="3 4">MCCC 1A09962</strain>
    </source>
</reference>
<keyword evidence="4" id="KW-1185">Reference proteome</keyword>
<evidence type="ECO:0000259" key="2">
    <source>
        <dbReference type="Pfam" id="PF06904"/>
    </source>
</evidence>
<evidence type="ECO:0000313" key="4">
    <source>
        <dbReference type="Proteomes" id="UP000433104"/>
    </source>
</evidence>
<dbReference type="Pfam" id="PF06904">
    <property type="entry name" value="Extensin-like_C"/>
    <property type="match status" value="1"/>
</dbReference>
<dbReference type="InterPro" id="IPR009683">
    <property type="entry name" value="Extensin-like_C"/>
</dbReference>
<evidence type="ECO:0000313" key="3">
    <source>
        <dbReference type="EMBL" id="MXO85170.1"/>
    </source>
</evidence>
<comment type="caution">
    <text evidence="3">The sequence shown here is derived from an EMBL/GenBank/DDBJ whole genome shotgun (WGS) entry which is preliminary data.</text>
</comment>
<feature type="domain" description="Extensin-like C-terminal" evidence="2">
    <location>
        <begin position="97"/>
        <end position="270"/>
    </location>
</feature>
<keyword evidence="1" id="KW-0812">Transmembrane</keyword>
<protein>
    <submittedName>
        <fullName evidence="3">Extensin</fullName>
    </submittedName>
</protein>
<sequence length="270" mass="30169">MAKLQTHKPRHSSATWPEFRSGCANLPDALSFSRRIGRFAGDLRTVRLVMAVGIILMGAVWLHQHPQHNPWAPLDLREPYGLATSAKLQSLRDDVQTCRSVLERSEVAFQILPPDEGQQDQCRRSDKTVLPGLPLSPDRPVASCPVLAAFEIWLEQTVRPAAIEIFEEDIASVEHLGTYSCRRIGNSAEGTWSEHAQGNAIDIAAFNLTNGRRISVLDDWNGEDREQEFLNAVRDGACSVYATVLSPDYNAAHRDHFHFDQSKRFGGVCR</sequence>
<keyword evidence="1" id="KW-0472">Membrane</keyword>
<dbReference type="EMBL" id="WTYW01000001">
    <property type="protein sequence ID" value="MXO85170.1"/>
    <property type="molecule type" value="Genomic_DNA"/>
</dbReference>
<evidence type="ECO:0000256" key="1">
    <source>
        <dbReference type="SAM" id="Phobius"/>
    </source>
</evidence>
<accession>A0A844ZDY8</accession>
<dbReference type="AlphaFoldDB" id="A0A844ZDY8"/>
<dbReference type="Proteomes" id="UP000433104">
    <property type="component" value="Unassembled WGS sequence"/>
</dbReference>
<name>A0A844ZDY8_9SPHN</name>